<comment type="caution">
    <text evidence="2">The sequence shown here is derived from an EMBL/GenBank/DDBJ whole genome shotgun (WGS) entry which is preliminary data.</text>
</comment>
<dbReference type="OrthoDB" id="9780540at2"/>
<gene>
    <name evidence="3" type="ORF">CC99x_011525</name>
    <name evidence="2" type="ORF">CC99x_02036</name>
</gene>
<reference evidence="3" key="3">
    <citation type="submission" date="2021-06" db="EMBL/GenBank/DDBJ databases">
        <title>Genomic Description and Analysis of Intracellular Bacteria, Candidatus Berkiella cookevillensis and Candidatus Berkiella aquae.</title>
        <authorList>
            <person name="Kidane D.T."/>
            <person name="Mehari Y.T."/>
            <person name="Rice F.C."/>
            <person name="Arivett B.A."/>
            <person name="Farone A.L."/>
            <person name="Berk S.G."/>
            <person name="Farone M.B."/>
        </authorList>
    </citation>
    <scope>NUCLEOTIDE SEQUENCE</scope>
    <source>
        <strain evidence="3">CC99</strain>
    </source>
</reference>
<dbReference type="Proteomes" id="UP000051494">
    <property type="component" value="Unassembled WGS sequence"/>
</dbReference>
<keyword evidence="4" id="KW-1185">Reference proteome</keyword>
<evidence type="ECO:0000313" key="4">
    <source>
        <dbReference type="Proteomes" id="UP000051494"/>
    </source>
</evidence>
<dbReference type="AlphaFoldDB" id="A0A0Q9YAM4"/>
<evidence type="ECO:0000256" key="1">
    <source>
        <dbReference type="ARBA" id="ARBA00008591"/>
    </source>
</evidence>
<protein>
    <submittedName>
        <fullName evidence="3">TIGR00153 family protein</fullName>
    </submittedName>
</protein>
<dbReference type="InterPro" id="IPR038078">
    <property type="entry name" value="PhoU-like_sf"/>
</dbReference>
<sequence length="223" mass="25477">MTGFLNIFASSPFKPIQKHMETVFACVTLLPEFIEAVSSKNWEMAQHLQRQIVQLECDADEIKQQIRLQLHHSLFMPVSRSDLLELLREQDFIANDVKKVVSIILGRRLVIPESIREGFSGFVNACLNASEKAYKAVFELDDLLETGFKGHELRLVKQLICELDQLEKETAEIQLQVRAELFSIERSLSPIDAIFLYKIFDITGAIADHAQKVGHRLQLLITN</sequence>
<name>A0A0Q9YAM4_9GAMM</name>
<dbReference type="EMBL" id="LKHV01000012">
    <property type="protein sequence ID" value="KRG17741.1"/>
    <property type="molecule type" value="Genomic_DNA"/>
</dbReference>
<dbReference type="RefSeq" id="WP_057625139.1">
    <property type="nucleotide sequence ID" value="NZ_LKHV02000001.1"/>
</dbReference>
<evidence type="ECO:0000313" key="2">
    <source>
        <dbReference type="EMBL" id="KRG17741.1"/>
    </source>
</evidence>
<dbReference type="PANTHER" id="PTHR36536">
    <property type="entry name" value="UPF0111 PROTEIN HI_1603"/>
    <property type="match status" value="1"/>
</dbReference>
<dbReference type="SUPFAM" id="SSF109755">
    <property type="entry name" value="PhoU-like"/>
    <property type="match status" value="1"/>
</dbReference>
<dbReference type="NCBIfam" id="TIGR00153">
    <property type="entry name" value="TIGR00153 family protein"/>
    <property type="match status" value="1"/>
</dbReference>
<dbReference type="InterPro" id="IPR018445">
    <property type="entry name" value="Put_Phosphate_transp_reg"/>
</dbReference>
<organism evidence="2">
    <name type="scientific">Candidatus Berkiella cookevillensis</name>
    <dbReference type="NCBI Taxonomy" id="437022"/>
    <lineage>
        <taxon>Bacteria</taxon>
        <taxon>Pseudomonadati</taxon>
        <taxon>Pseudomonadota</taxon>
        <taxon>Gammaproteobacteria</taxon>
        <taxon>Candidatus Berkiellales</taxon>
        <taxon>Candidatus Berkiellaceae</taxon>
        <taxon>Candidatus Berkiella</taxon>
    </lineage>
</organism>
<dbReference type="PANTHER" id="PTHR36536:SF3">
    <property type="entry name" value="UPF0111 PROTEIN HI_1603"/>
    <property type="match status" value="1"/>
</dbReference>
<proteinExistence type="inferred from homology"/>
<reference evidence="3" key="2">
    <citation type="journal article" date="2016" name="Genome Announc.">
        <title>Draft Genome Sequences of Two Novel Amoeba-Resistant Intranuclear Bacteria, 'Candidatus Berkiella cookevillensis' and 'Candidatus Berkiella aquae'.</title>
        <authorList>
            <person name="Mehari Y.T."/>
            <person name="Arivett B.A."/>
            <person name="Farone A.L."/>
            <person name="Gunderson J.H."/>
            <person name="Farone M.B."/>
        </authorList>
    </citation>
    <scope>NUCLEOTIDE SEQUENCE</scope>
    <source>
        <strain evidence="3">CC99</strain>
    </source>
</reference>
<dbReference type="Pfam" id="PF01865">
    <property type="entry name" value="PhoU_div"/>
    <property type="match status" value="1"/>
</dbReference>
<comment type="similarity">
    <text evidence="1">Belongs to the UPF0111 family.</text>
</comment>
<dbReference type="PATRIC" id="fig|1590042.3.peg.2082"/>
<dbReference type="Gene3D" id="1.20.58.220">
    <property type="entry name" value="Phosphate transport system protein phou homolog 2, domain 2"/>
    <property type="match status" value="1"/>
</dbReference>
<dbReference type="InterPro" id="IPR002727">
    <property type="entry name" value="DUF47"/>
</dbReference>
<dbReference type="EMBL" id="LKHV02000001">
    <property type="protein sequence ID" value="MCS5709525.1"/>
    <property type="molecule type" value="Genomic_DNA"/>
</dbReference>
<accession>A0A0Q9YAM4</accession>
<reference evidence="2" key="1">
    <citation type="submission" date="2015-09" db="EMBL/GenBank/DDBJ databases">
        <title>Draft Genome Sequences of Two Novel Amoeba-resistant Intranuclear Bacteria, Candidatus Berkiella cookevillensis and Candidatus Berkiella aquae.</title>
        <authorList>
            <person name="Mehari Y.T."/>
            <person name="Arivett B.A."/>
            <person name="Farone A.L."/>
            <person name="Gunderson J.H."/>
            <person name="Farone M.B."/>
        </authorList>
    </citation>
    <scope>NUCLEOTIDE SEQUENCE [LARGE SCALE GENOMIC DNA]</scope>
    <source>
        <strain evidence="2">CC99</strain>
    </source>
</reference>
<evidence type="ECO:0000313" key="3">
    <source>
        <dbReference type="EMBL" id="MCS5709525.1"/>
    </source>
</evidence>
<dbReference type="STRING" id="437022.CC99x_02036"/>